<proteinExistence type="predicted"/>
<protein>
    <submittedName>
        <fullName evidence="2">Molybdopterin or thiamine biosynthesis adenylyltransferase</fullName>
    </submittedName>
</protein>
<dbReference type="PANTHER" id="PTHR43267">
    <property type="entry name" value="TRNA THREONYLCARBAMOYLADENOSINE DEHYDRATASE"/>
    <property type="match status" value="1"/>
</dbReference>
<dbReference type="Gene3D" id="3.40.50.720">
    <property type="entry name" value="NAD(P)-binding Rossmann-like Domain"/>
    <property type="match status" value="1"/>
</dbReference>
<dbReference type="PANTHER" id="PTHR43267:SF1">
    <property type="entry name" value="TRNA THREONYLCARBAMOYLADENOSINE DEHYDRATASE"/>
    <property type="match status" value="1"/>
</dbReference>
<evidence type="ECO:0000313" key="3">
    <source>
        <dbReference type="Proteomes" id="UP000199004"/>
    </source>
</evidence>
<dbReference type="GO" id="GO:0061504">
    <property type="term" value="P:cyclic threonylcarbamoyladenosine biosynthetic process"/>
    <property type="evidence" value="ECO:0007669"/>
    <property type="project" value="TreeGrafter"/>
</dbReference>
<dbReference type="InterPro" id="IPR045886">
    <property type="entry name" value="ThiF/MoeB/HesA"/>
</dbReference>
<feature type="domain" description="THIF-type NAD/FAD binding fold" evidence="1">
    <location>
        <begin position="187"/>
        <end position="391"/>
    </location>
</feature>
<keyword evidence="2" id="KW-0808">Transferase</keyword>
<dbReference type="AlphaFoldDB" id="A0A1G9XM52"/>
<keyword evidence="3" id="KW-1185">Reference proteome</keyword>
<gene>
    <name evidence="2" type="ORF">SAMN05192576_1415</name>
</gene>
<keyword evidence="2" id="KW-0548">Nucleotidyltransferase</keyword>
<evidence type="ECO:0000259" key="1">
    <source>
        <dbReference type="Pfam" id="PF00899"/>
    </source>
</evidence>
<dbReference type="Pfam" id="PF00899">
    <property type="entry name" value="ThiF"/>
    <property type="match status" value="1"/>
</dbReference>
<dbReference type="Proteomes" id="UP000199004">
    <property type="component" value="Unassembled WGS sequence"/>
</dbReference>
<accession>A0A1G9XM52</accession>
<reference evidence="2 3" key="1">
    <citation type="submission" date="2016-10" db="EMBL/GenBank/DDBJ databases">
        <authorList>
            <person name="de Groot N.N."/>
        </authorList>
    </citation>
    <scope>NUCLEOTIDE SEQUENCE [LARGE SCALE GENOMIC DNA]</scope>
    <source>
        <strain evidence="2 3">CGMCC 1.11147</strain>
    </source>
</reference>
<name>A0A1G9XM52_9ACTN</name>
<dbReference type="STRING" id="1005944.SAMN05192576_1415"/>
<sequence length="450" mass="48690">MARVPLNPPRHGWSLVVRPRDWASLTQHLFGRRGEHGAVLLAEETDGSRGKRLLVRHVILAEEGVDYVPGTTGYRALSADFVRDCAMLAAAQGLIYVAVHNHGGWDKVGFSRIDMASHERGYPTLVQLTGRPVVGLVLSRTAAAGDIWLPDGTRTHLSELVVPGRNLVRLRSTPTTPVDPEDGGRWDRQARVYGDLGQAVLSQMRVAIVGLGGAGSIVCELLARLGVGQLVLIDSQTATLDNLPRLVAAEPDDIGLHKTALGARNARRAHPDITITELRHDVQDPRCIEALGGCDFIFLAADSNAARHLVNQTIETLLIPGFQVGVKVPVTKDGTVGRIHAAVRPLVPGQGCLWCNQLINPTELAIEMSPTAVREAARYVDDVPAASVIALNAVAVVDAVNQFMMSTTGLLEDDGNLVPYTITFPRESRVEYHSPRRDPECPRCGDIRCP</sequence>
<dbReference type="GO" id="GO:0016779">
    <property type="term" value="F:nucleotidyltransferase activity"/>
    <property type="evidence" value="ECO:0007669"/>
    <property type="project" value="UniProtKB-KW"/>
</dbReference>
<dbReference type="EMBL" id="FNIC01000001">
    <property type="protein sequence ID" value="SDM97838.1"/>
    <property type="molecule type" value="Genomic_DNA"/>
</dbReference>
<dbReference type="GO" id="GO:0008641">
    <property type="term" value="F:ubiquitin-like modifier activating enzyme activity"/>
    <property type="evidence" value="ECO:0007669"/>
    <property type="project" value="InterPro"/>
</dbReference>
<dbReference type="InterPro" id="IPR000594">
    <property type="entry name" value="ThiF_NAD_FAD-bd"/>
</dbReference>
<evidence type="ECO:0000313" key="2">
    <source>
        <dbReference type="EMBL" id="SDM97838.1"/>
    </source>
</evidence>
<dbReference type="GO" id="GO:0061503">
    <property type="term" value="F:tRNA threonylcarbamoyladenosine dehydratase"/>
    <property type="evidence" value="ECO:0007669"/>
    <property type="project" value="TreeGrafter"/>
</dbReference>
<dbReference type="InterPro" id="IPR035985">
    <property type="entry name" value="Ubiquitin-activating_enz"/>
</dbReference>
<organism evidence="2 3">
    <name type="scientific">Nocardioides szechwanensis</name>
    <dbReference type="NCBI Taxonomy" id="1005944"/>
    <lineage>
        <taxon>Bacteria</taxon>
        <taxon>Bacillati</taxon>
        <taxon>Actinomycetota</taxon>
        <taxon>Actinomycetes</taxon>
        <taxon>Propionibacteriales</taxon>
        <taxon>Nocardioidaceae</taxon>
        <taxon>Nocardioides</taxon>
    </lineage>
</organism>
<dbReference type="SUPFAM" id="SSF69572">
    <property type="entry name" value="Activating enzymes of the ubiquitin-like proteins"/>
    <property type="match status" value="1"/>
</dbReference>